<dbReference type="GO" id="GO:0005375">
    <property type="term" value="F:copper ion transmembrane transporter activity"/>
    <property type="evidence" value="ECO:0007669"/>
    <property type="project" value="UniProtKB-UniRule"/>
</dbReference>
<keyword evidence="4 5" id="KW-0472">Membrane</keyword>
<evidence type="ECO:0000256" key="4">
    <source>
        <dbReference type="ARBA" id="ARBA00023136"/>
    </source>
</evidence>
<dbReference type="PANTHER" id="PTHR12483:SF27">
    <property type="entry name" value="COPPER TRANSPORT PROTEIN CTR1"/>
    <property type="match status" value="1"/>
</dbReference>
<dbReference type="Pfam" id="PF04145">
    <property type="entry name" value="Ctr"/>
    <property type="match status" value="1"/>
</dbReference>
<dbReference type="PANTHER" id="PTHR12483">
    <property type="entry name" value="SOLUTE CARRIER FAMILY 31 COPPER TRANSPORTERS"/>
    <property type="match status" value="1"/>
</dbReference>
<dbReference type="InterPro" id="IPR007274">
    <property type="entry name" value="Cop_transporter"/>
</dbReference>
<proteinExistence type="inferred from homology"/>
<dbReference type="STRING" id="745531.A0A0C3PC32"/>
<keyword evidence="8" id="KW-1185">Reference proteome</keyword>
<keyword evidence="5" id="KW-0187">Copper transport</keyword>
<gene>
    <name evidence="7" type="ORF">PHLGIDRAFT_78910</name>
</gene>
<evidence type="ECO:0000313" key="7">
    <source>
        <dbReference type="EMBL" id="KIP02608.1"/>
    </source>
</evidence>
<evidence type="ECO:0000256" key="6">
    <source>
        <dbReference type="SAM" id="SignalP"/>
    </source>
</evidence>
<reference evidence="7 8" key="1">
    <citation type="journal article" date="2014" name="PLoS Genet.">
        <title>Analysis of the Phlebiopsis gigantea genome, transcriptome and secretome provides insight into its pioneer colonization strategies of wood.</title>
        <authorList>
            <person name="Hori C."/>
            <person name="Ishida T."/>
            <person name="Igarashi K."/>
            <person name="Samejima M."/>
            <person name="Suzuki H."/>
            <person name="Master E."/>
            <person name="Ferreira P."/>
            <person name="Ruiz-Duenas F.J."/>
            <person name="Held B."/>
            <person name="Canessa P."/>
            <person name="Larrondo L.F."/>
            <person name="Schmoll M."/>
            <person name="Druzhinina I.S."/>
            <person name="Kubicek C.P."/>
            <person name="Gaskell J.A."/>
            <person name="Kersten P."/>
            <person name="St John F."/>
            <person name="Glasner J."/>
            <person name="Sabat G."/>
            <person name="Splinter BonDurant S."/>
            <person name="Syed K."/>
            <person name="Yadav J."/>
            <person name="Mgbeahuruike A.C."/>
            <person name="Kovalchuk A."/>
            <person name="Asiegbu F.O."/>
            <person name="Lackner G."/>
            <person name="Hoffmeister D."/>
            <person name="Rencoret J."/>
            <person name="Gutierrez A."/>
            <person name="Sun H."/>
            <person name="Lindquist E."/>
            <person name="Barry K."/>
            <person name="Riley R."/>
            <person name="Grigoriev I.V."/>
            <person name="Henrissat B."/>
            <person name="Kues U."/>
            <person name="Berka R.M."/>
            <person name="Martinez A.T."/>
            <person name="Covert S.F."/>
            <person name="Blanchette R.A."/>
            <person name="Cullen D."/>
        </authorList>
    </citation>
    <scope>NUCLEOTIDE SEQUENCE [LARGE SCALE GENOMIC DNA]</scope>
    <source>
        <strain evidence="7 8">11061_1 CR5-6</strain>
    </source>
</reference>
<feature type="signal peptide" evidence="6">
    <location>
        <begin position="1"/>
        <end position="16"/>
    </location>
</feature>
<dbReference type="HOGENOM" id="CLU_090404_0_1_1"/>
<protein>
    <recommendedName>
        <fullName evidence="5">Copper transport protein</fullName>
    </recommendedName>
</protein>
<evidence type="ECO:0000256" key="5">
    <source>
        <dbReference type="RuleBase" id="RU367022"/>
    </source>
</evidence>
<evidence type="ECO:0000313" key="8">
    <source>
        <dbReference type="Proteomes" id="UP000053257"/>
    </source>
</evidence>
<dbReference type="Proteomes" id="UP000053257">
    <property type="component" value="Unassembled WGS sequence"/>
</dbReference>
<keyword evidence="5" id="KW-0813">Transport</keyword>
<name>A0A0C3PC32_PHLG1</name>
<evidence type="ECO:0000256" key="3">
    <source>
        <dbReference type="ARBA" id="ARBA00022989"/>
    </source>
</evidence>
<organism evidence="7 8">
    <name type="scientific">Phlebiopsis gigantea (strain 11061_1 CR5-6)</name>
    <name type="common">White-rot fungus</name>
    <name type="synonym">Peniophora gigantea</name>
    <dbReference type="NCBI Taxonomy" id="745531"/>
    <lineage>
        <taxon>Eukaryota</taxon>
        <taxon>Fungi</taxon>
        <taxon>Dikarya</taxon>
        <taxon>Basidiomycota</taxon>
        <taxon>Agaricomycotina</taxon>
        <taxon>Agaricomycetes</taxon>
        <taxon>Polyporales</taxon>
        <taxon>Phanerochaetaceae</taxon>
        <taxon>Phlebiopsis</taxon>
    </lineage>
</organism>
<evidence type="ECO:0000256" key="2">
    <source>
        <dbReference type="ARBA" id="ARBA00022692"/>
    </source>
</evidence>
<dbReference type="EMBL" id="KN840664">
    <property type="protein sequence ID" value="KIP02608.1"/>
    <property type="molecule type" value="Genomic_DNA"/>
</dbReference>
<keyword evidence="5" id="KW-0186">Copper</keyword>
<keyword evidence="3 5" id="KW-1133">Transmembrane helix</keyword>
<evidence type="ECO:0000256" key="1">
    <source>
        <dbReference type="ARBA" id="ARBA00004141"/>
    </source>
</evidence>
<accession>A0A0C3PC32</accession>
<keyword evidence="6" id="KW-0732">Signal</keyword>
<keyword evidence="5" id="KW-0406">Ion transport</keyword>
<dbReference type="AlphaFoldDB" id="A0A0C3PC32"/>
<dbReference type="GO" id="GO:0005886">
    <property type="term" value="C:plasma membrane"/>
    <property type="evidence" value="ECO:0007669"/>
    <property type="project" value="TreeGrafter"/>
</dbReference>
<feature type="transmembrane region" description="Helical" evidence="5">
    <location>
        <begin position="47"/>
        <end position="74"/>
    </location>
</feature>
<comment type="similarity">
    <text evidence="5">Belongs to the copper transporter (Ctr) (TC 1.A.56) family. SLC31A subfamily.</text>
</comment>
<comment type="subcellular location">
    <subcellularLocation>
        <location evidence="1 5">Membrane</location>
        <topology evidence="1 5">Multi-pass membrane protein</topology>
    </subcellularLocation>
</comment>
<dbReference type="OrthoDB" id="73901at2759"/>
<feature type="chain" id="PRO_5002168041" description="Copper transport protein" evidence="6">
    <location>
        <begin position="17"/>
        <end position="197"/>
    </location>
</feature>
<sequence length="197" mass="21546">MQAILTTLLLASLAQAHDNGMDMTMDGAMSLTMGEMLPYLHFTRGDMLWFAGWTTESASSMVGACIGLFLLAIIERWIAACRAVMAAHWSKRAAILRADRMNARGLPSASSSEVDFKQSAVNVRVRDAATLRHAPPFVLAHDLMRGFTYMFHTALQFAFMLTVMTFQAAFILSIIVGLGVGETLFGRYIAHASAHAI</sequence>
<keyword evidence="2 5" id="KW-0812">Transmembrane</keyword>
<feature type="transmembrane region" description="Helical" evidence="5">
    <location>
        <begin position="154"/>
        <end position="178"/>
    </location>
</feature>